<organism evidence="1">
    <name type="scientific">Pyricularia oryzae (strain Y34)</name>
    <name type="common">Rice blast fungus</name>
    <name type="synonym">Magnaporthe oryzae</name>
    <dbReference type="NCBI Taxonomy" id="1143189"/>
    <lineage>
        <taxon>Eukaryota</taxon>
        <taxon>Fungi</taxon>
        <taxon>Dikarya</taxon>
        <taxon>Ascomycota</taxon>
        <taxon>Pezizomycotina</taxon>
        <taxon>Sordariomycetes</taxon>
        <taxon>Sordariomycetidae</taxon>
        <taxon>Magnaporthales</taxon>
        <taxon>Pyriculariaceae</taxon>
        <taxon>Pyricularia</taxon>
    </lineage>
</organism>
<proteinExistence type="predicted"/>
<name>A0AA97NYJ2_PYRO3</name>
<dbReference type="AlphaFoldDB" id="A0AA97NYJ2"/>
<gene>
    <name evidence="1" type="ORF">OOU_Y34scaffold00533g65</name>
</gene>
<dbReference type="EMBL" id="JH793669">
    <property type="protein sequence ID" value="ELQ38681.1"/>
    <property type="molecule type" value="Genomic_DNA"/>
</dbReference>
<accession>A0AA97NYJ2</accession>
<protein>
    <submittedName>
        <fullName evidence="1">Uncharacterized protein</fullName>
    </submittedName>
</protein>
<sequence>MLHYKPFLFRQRRNANEFNGAGSILITWESTTCVYTVCSGQFCDLDYHTTTGKVDKPAKIPTTVR</sequence>
<evidence type="ECO:0000313" key="1">
    <source>
        <dbReference type="EMBL" id="ELQ38681.1"/>
    </source>
</evidence>
<reference evidence="1" key="1">
    <citation type="journal article" date="2012" name="PLoS Genet.">
        <title>Comparative analysis of the genomes of two field isolates of the rice blast fungus Magnaporthe oryzae.</title>
        <authorList>
            <person name="Xue M."/>
            <person name="Yang J."/>
            <person name="Li Z."/>
            <person name="Hu S."/>
            <person name="Yao N."/>
            <person name="Dean R.A."/>
            <person name="Zhao W."/>
            <person name="Shen M."/>
            <person name="Zhang H."/>
            <person name="Li C."/>
            <person name="Liu L."/>
            <person name="Cao L."/>
            <person name="Xu X."/>
            <person name="Xing Y."/>
            <person name="Hsiang T."/>
            <person name="Zhang Z."/>
            <person name="Xu J.R."/>
            <person name="Peng Y.L."/>
        </authorList>
    </citation>
    <scope>NUCLEOTIDE SEQUENCE</scope>
    <source>
        <strain evidence="1">Y34</strain>
    </source>
</reference>
<dbReference type="Proteomes" id="UP000011086">
    <property type="component" value="Unassembled WGS sequence"/>
</dbReference>